<evidence type="ECO:0000256" key="1">
    <source>
        <dbReference type="ARBA" id="ARBA00004651"/>
    </source>
</evidence>
<keyword evidence="2" id="KW-0813">Transport</keyword>
<dbReference type="PANTHER" id="PTHR32502:SF8">
    <property type="entry name" value="N-ACETYLGALACTOSAMINE PERMEASE IIC COMPONENT 1"/>
    <property type="match status" value="1"/>
</dbReference>
<evidence type="ECO:0000313" key="11">
    <source>
        <dbReference type="Proteomes" id="UP001164790"/>
    </source>
</evidence>
<dbReference type="EMBL" id="CP107523">
    <property type="protein sequence ID" value="UYN56304.1"/>
    <property type="molecule type" value="Genomic_DNA"/>
</dbReference>
<evidence type="ECO:0000256" key="9">
    <source>
        <dbReference type="SAM" id="Phobius"/>
    </source>
</evidence>
<evidence type="ECO:0000313" key="10">
    <source>
        <dbReference type="EMBL" id="UYN56304.1"/>
    </source>
</evidence>
<feature type="transmembrane region" description="Helical" evidence="9">
    <location>
        <begin position="6"/>
        <end position="25"/>
    </location>
</feature>
<evidence type="ECO:0000256" key="4">
    <source>
        <dbReference type="ARBA" id="ARBA00022597"/>
    </source>
</evidence>
<evidence type="ECO:0000256" key="3">
    <source>
        <dbReference type="ARBA" id="ARBA00022475"/>
    </source>
</evidence>
<keyword evidence="4 10" id="KW-0762">Sugar transport</keyword>
<dbReference type="Pfam" id="PF03609">
    <property type="entry name" value="EII-Sor"/>
    <property type="match status" value="1"/>
</dbReference>
<dbReference type="InterPro" id="IPR004700">
    <property type="entry name" value="PTS_IIC_man"/>
</dbReference>
<evidence type="ECO:0000256" key="2">
    <source>
        <dbReference type="ARBA" id="ARBA00022448"/>
    </source>
</evidence>
<dbReference type="Proteomes" id="UP001164790">
    <property type="component" value="Chromosome"/>
</dbReference>
<keyword evidence="11" id="KW-1185">Reference proteome</keyword>
<reference evidence="10" key="1">
    <citation type="submission" date="2022-10" db="EMBL/GenBank/DDBJ databases">
        <title>Comparative genomic analysis and in-vitro probiotic properties of the potential probiotic L. chiayiensis AACE 3.</title>
        <authorList>
            <person name="Kang X."/>
        </authorList>
    </citation>
    <scope>NUCLEOTIDE SEQUENCE</scope>
    <source>
        <strain evidence="10">AACE 3</strain>
    </source>
</reference>
<name>A0ABY6H769_9LACO</name>
<sequence length="271" mass="29328">MVIKALLVGIIMFFAKFFDWGYFNVQLRPIMLGPIVGLALGDLREGVLMGAAIETVFLGTFSVGGSVPSDIASAAIFGTAFGILLGKGTSAAVALSVPIGLLANLLFNFIAGFIFNFVVAFEDRAVADHKDKLFTFWHIFAMLFYPTVFGVMAFVVMMIGVQPVQHFMNALPPYINNALTAMSAALPALGMAILTNSMWDKSILPFFFIGFILAAYLKLQTMPIAVLGAAVAVYYVYNDFQHRKEIKALKASGVGSKSDKGENGEMEDFLS</sequence>
<feature type="transmembrane region" description="Helical" evidence="9">
    <location>
        <begin position="71"/>
        <end position="94"/>
    </location>
</feature>
<keyword evidence="8 9" id="KW-0472">Membrane</keyword>
<evidence type="ECO:0000256" key="6">
    <source>
        <dbReference type="ARBA" id="ARBA00022692"/>
    </source>
</evidence>
<organism evidence="10 11">
    <name type="scientific">Lacticaseibacillus chiayiensis</name>
    <dbReference type="NCBI Taxonomy" id="2100821"/>
    <lineage>
        <taxon>Bacteria</taxon>
        <taxon>Bacillati</taxon>
        <taxon>Bacillota</taxon>
        <taxon>Bacilli</taxon>
        <taxon>Lactobacillales</taxon>
        <taxon>Lactobacillaceae</taxon>
        <taxon>Lacticaseibacillus</taxon>
    </lineage>
</organism>
<dbReference type="PANTHER" id="PTHR32502">
    <property type="entry name" value="N-ACETYLGALACTOSAMINE PERMEASE II COMPONENT-RELATED"/>
    <property type="match status" value="1"/>
</dbReference>
<feature type="transmembrane region" description="Helical" evidence="9">
    <location>
        <begin position="173"/>
        <end position="194"/>
    </location>
</feature>
<evidence type="ECO:0000256" key="8">
    <source>
        <dbReference type="ARBA" id="ARBA00023136"/>
    </source>
</evidence>
<comment type="subcellular location">
    <subcellularLocation>
        <location evidence="1">Cell membrane</location>
        <topology evidence="1">Multi-pass membrane protein</topology>
    </subcellularLocation>
</comment>
<feature type="transmembrane region" description="Helical" evidence="9">
    <location>
        <begin position="101"/>
        <end position="121"/>
    </location>
</feature>
<protein>
    <submittedName>
        <fullName evidence="10">PTS sugar transporter subunit IIC</fullName>
    </submittedName>
</protein>
<evidence type="ECO:0000256" key="7">
    <source>
        <dbReference type="ARBA" id="ARBA00022989"/>
    </source>
</evidence>
<proteinExistence type="predicted"/>
<keyword evidence="3" id="KW-1003">Cell membrane</keyword>
<dbReference type="InterPro" id="IPR050303">
    <property type="entry name" value="GatZ_KbaZ_carbometab"/>
</dbReference>
<feature type="transmembrane region" description="Helical" evidence="9">
    <location>
        <begin position="136"/>
        <end position="161"/>
    </location>
</feature>
<keyword evidence="7 9" id="KW-1133">Transmembrane helix</keyword>
<evidence type="ECO:0000256" key="5">
    <source>
        <dbReference type="ARBA" id="ARBA00022683"/>
    </source>
</evidence>
<keyword evidence="6 9" id="KW-0812">Transmembrane</keyword>
<gene>
    <name evidence="10" type="ORF">OFW50_12680</name>
</gene>
<accession>A0ABY6H769</accession>
<keyword evidence="5" id="KW-0598">Phosphotransferase system</keyword>
<feature type="transmembrane region" description="Helical" evidence="9">
    <location>
        <begin position="206"/>
        <end position="237"/>
    </location>
</feature>
<dbReference type="RefSeq" id="WP_263932536.1">
    <property type="nucleotide sequence ID" value="NZ_CP107523.1"/>
</dbReference>
<dbReference type="PROSITE" id="PS51106">
    <property type="entry name" value="PTS_EIIC_TYPE_4"/>
    <property type="match status" value="1"/>
</dbReference>